<keyword evidence="2" id="KW-0285">Flavoprotein</keyword>
<dbReference type="EMBL" id="JANVFO010000028">
    <property type="protein sequence ID" value="KAJ3731780.1"/>
    <property type="molecule type" value="Genomic_DNA"/>
</dbReference>
<sequence>MSSKKTTVLVLGGGSGGVVVARSLSKSLDPQKHNLILINKLPYRIILPASLRMLVSGEGKLEERILVPYDKVFINGNGTFIEGLVTQVNAGDKPNSGSLTLSDGRVIEYDVLVLATGSKWDGPTSFPDDAKSVNSHIAARRDEIAKANNILLVGGGAVGIELAGEIKDAWPDKAVTILNRGARLLNDTYSSKLRLGLQRQLEERGIKVIVDDYVEDLPAKSSGPVEVRTAKGKSLEADLILRTWGARSNTSYLPSSFLTPNGTVKVLPTLQLPSHPNIFAVGDVIEWDEQKTAAKVQMGHAPVVAKNVELYLQGADLSKVGKIYKGSMEMIMVSNGRKTGMGWMGAMGGVLFGPFLTSRIKSKDLLIGMSRGASGN</sequence>
<dbReference type="SUPFAM" id="SSF51905">
    <property type="entry name" value="FAD/NAD(P)-binding domain"/>
    <property type="match status" value="1"/>
</dbReference>
<evidence type="ECO:0000256" key="1">
    <source>
        <dbReference type="ARBA" id="ARBA00006442"/>
    </source>
</evidence>
<reference evidence="6" key="1">
    <citation type="submission" date="2022-08" db="EMBL/GenBank/DDBJ databases">
        <authorList>
            <consortium name="DOE Joint Genome Institute"/>
            <person name="Min B."/>
            <person name="Sierra-Patev S."/>
            <person name="Naranjo-Ortiz M."/>
            <person name="Looney B."/>
            <person name="Konkel Z."/>
            <person name="Slot J.C."/>
            <person name="Sakamoto Y."/>
            <person name="Steenwyk J.L."/>
            <person name="Rokas A."/>
            <person name="Carro J."/>
            <person name="Camarero S."/>
            <person name="Ferreira P."/>
            <person name="Molpeceres G."/>
            <person name="Ruiz-duenas F.J."/>
            <person name="Serrano A."/>
            <person name="Henrissat B."/>
            <person name="Drula E."/>
            <person name="Hughes K.W."/>
            <person name="Mata J.L."/>
            <person name="Ishikawa N.K."/>
            <person name="Vargas-Isla R."/>
            <person name="Ushijima S."/>
            <person name="Smith C.A."/>
            <person name="Ahrendt S."/>
            <person name="Andreopoulos W."/>
            <person name="He G."/>
            <person name="LaButti K."/>
            <person name="Lipzen A."/>
            <person name="Ng V."/>
            <person name="Riley R."/>
            <person name="Sandor L."/>
            <person name="Barry K."/>
            <person name="Martinez A.T."/>
            <person name="Xiao Y."/>
            <person name="Gibbons J.G."/>
            <person name="Terashima K."/>
            <person name="Hibbett D.S."/>
            <person name="Grigoriev I.V."/>
        </authorList>
    </citation>
    <scope>NUCLEOTIDE SEQUENCE</scope>
    <source>
        <strain evidence="6">ET3784</strain>
    </source>
</reference>
<evidence type="ECO:0000256" key="4">
    <source>
        <dbReference type="ARBA" id="ARBA00023002"/>
    </source>
</evidence>
<keyword evidence="4" id="KW-0560">Oxidoreductase</keyword>
<name>A0AA38JJI9_9AGAR</name>
<protein>
    <recommendedName>
        <fullName evidence="5">FAD/NAD(P)-binding domain-containing protein</fullName>
    </recommendedName>
</protein>
<organism evidence="6 7">
    <name type="scientific">Lentinula guzmanii</name>
    <dbReference type="NCBI Taxonomy" id="2804957"/>
    <lineage>
        <taxon>Eukaryota</taxon>
        <taxon>Fungi</taxon>
        <taxon>Dikarya</taxon>
        <taxon>Basidiomycota</taxon>
        <taxon>Agaricomycotina</taxon>
        <taxon>Agaricomycetes</taxon>
        <taxon>Agaricomycetidae</taxon>
        <taxon>Agaricales</taxon>
        <taxon>Marasmiineae</taxon>
        <taxon>Omphalotaceae</taxon>
        <taxon>Lentinula</taxon>
    </lineage>
</organism>
<keyword evidence="3" id="KW-0274">FAD</keyword>
<proteinExistence type="inferred from homology"/>
<reference evidence="6" key="2">
    <citation type="journal article" date="2023" name="Proc. Natl. Acad. Sci. U.S.A.">
        <title>A global phylogenomic analysis of the shiitake genus Lentinula.</title>
        <authorList>
            <person name="Sierra-Patev S."/>
            <person name="Min B."/>
            <person name="Naranjo-Ortiz M."/>
            <person name="Looney B."/>
            <person name="Konkel Z."/>
            <person name="Slot J.C."/>
            <person name="Sakamoto Y."/>
            <person name="Steenwyk J.L."/>
            <person name="Rokas A."/>
            <person name="Carro J."/>
            <person name="Camarero S."/>
            <person name="Ferreira P."/>
            <person name="Molpeceres G."/>
            <person name="Ruiz-Duenas F.J."/>
            <person name="Serrano A."/>
            <person name="Henrissat B."/>
            <person name="Drula E."/>
            <person name="Hughes K.W."/>
            <person name="Mata J.L."/>
            <person name="Ishikawa N.K."/>
            <person name="Vargas-Isla R."/>
            <person name="Ushijima S."/>
            <person name="Smith C.A."/>
            <person name="Donoghue J."/>
            <person name="Ahrendt S."/>
            <person name="Andreopoulos W."/>
            <person name="He G."/>
            <person name="LaButti K."/>
            <person name="Lipzen A."/>
            <person name="Ng V."/>
            <person name="Riley R."/>
            <person name="Sandor L."/>
            <person name="Barry K."/>
            <person name="Martinez A.T."/>
            <person name="Xiao Y."/>
            <person name="Gibbons J.G."/>
            <person name="Terashima K."/>
            <person name="Grigoriev I.V."/>
            <person name="Hibbett D."/>
        </authorList>
    </citation>
    <scope>NUCLEOTIDE SEQUENCE</scope>
    <source>
        <strain evidence="6">ET3784</strain>
    </source>
</reference>
<dbReference type="InterPro" id="IPR036188">
    <property type="entry name" value="FAD/NAD-bd_sf"/>
</dbReference>
<comment type="similarity">
    <text evidence="1">Belongs to the FAD-dependent oxidoreductase family.</text>
</comment>
<keyword evidence="7" id="KW-1185">Reference proteome</keyword>
<evidence type="ECO:0000313" key="6">
    <source>
        <dbReference type="EMBL" id="KAJ3731780.1"/>
    </source>
</evidence>
<dbReference type="Gene3D" id="3.50.50.100">
    <property type="match status" value="1"/>
</dbReference>
<dbReference type="AlphaFoldDB" id="A0AA38JJI9"/>
<dbReference type="PRINTS" id="PR00411">
    <property type="entry name" value="PNDRDTASEI"/>
</dbReference>
<dbReference type="Pfam" id="PF07992">
    <property type="entry name" value="Pyr_redox_2"/>
    <property type="match status" value="1"/>
</dbReference>
<dbReference type="GO" id="GO:0005737">
    <property type="term" value="C:cytoplasm"/>
    <property type="evidence" value="ECO:0007669"/>
    <property type="project" value="TreeGrafter"/>
</dbReference>
<comment type="caution">
    <text evidence="6">The sequence shown here is derived from an EMBL/GenBank/DDBJ whole genome shotgun (WGS) entry which is preliminary data.</text>
</comment>
<evidence type="ECO:0000259" key="5">
    <source>
        <dbReference type="Pfam" id="PF07992"/>
    </source>
</evidence>
<evidence type="ECO:0000313" key="7">
    <source>
        <dbReference type="Proteomes" id="UP001176059"/>
    </source>
</evidence>
<feature type="domain" description="FAD/NAD(P)-binding" evidence="5">
    <location>
        <begin position="7"/>
        <end position="290"/>
    </location>
</feature>
<dbReference type="InterPro" id="IPR023753">
    <property type="entry name" value="FAD/NAD-binding_dom"/>
</dbReference>
<evidence type="ECO:0000256" key="2">
    <source>
        <dbReference type="ARBA" id="ARBA00022630"/>
    </source>
</evidence>
<dbReference type="GO" id="GO:0050660">
    <property type="term" value="F:flavin adenine dinucleotide binding"/>
    <property type="evidence" value="ECO:0007669"/>
    <property type="project" value="TreeGrafter"/>
</dbReference>
<accession>A0AA38JJI9</accession>
<dbReference type="PANTHER" id="PTHR43735">
    <property type="entry name" value="APOPTOSIS-INDUCING FACTOR 1"/>
    <property type="match status" value="1"/>
</dbReference>
<dbReference type="PRINTS" id="PR00368">
    <property type="entry name" value="FADPNR"/>
</dbReference>
<dbReference type="GO" id="GO:0004174">
    <property type="term" value="F:electron-transferring-flavoprotein dehydrogenase activity"/>
    <property type="evidence" value="ECO:0007669"/>
    <property type="project" value="TreeGrafter"/>
</dbReference>
<dbReference type="PANTHER" id="PTHR43735:SF3">
    <property type="entry name" value="FERROPTOSIS SUPPRESSOR PROTEIN 1"/>
    <property type="match status" value="1"/>
</dbReference>
<dbReference type="Proteomes" id="UP001176059">
    <property type="component" value="Unassembled WGS sequence"/>
</dbReference>
<evidence type="ECO:0000256" key="3">
    <source>
        <dbReference type="ARBA" id="ARBA00022827"/>
    </source>
</evidence>
<gene>
    <name evidence="6" type="ORF">DFJ43DRAFT_1139092</name>
</gene>